<evidence type="ECO:0000256" key="6">
    <source>
        <dbReference type="SAM" id="Coils"/>
    </source>
</evidence>
<dbReference type="EC" id="2.1.1.72" evidence="1"/>
<comment type="caution">
    <text evidence="8">The sequence shown here is derived from an EMBL/GenBank/DDBJ whole genome shotgun (WGS) entry which is preliminary data.</text>
</comment>
<evidence type="ECO:0000256" key="1">
    <source>
        <dbReference type="ARBA" id="ARBA00011900"/>
    </source>
</evidence>
<evidence type="ECO:0000256" key="4">
    <source>
        <dbReference type="ARBA" id="ARBA00022691"/>
    </source>
</evidence>
<dbReference type="PROSITE" id="PS00092">
    <property type="entry name" value="N6_MTASE"/>
    <property type="match status" value="1"/>
</dbReference>
<keyword evidence="2 8" id="KW-0489">Methyltransferase</keyword>
<gene>
    <name evidence="8" type="primary">pglX</name>
    <name evidence="8" type="ORF">ACJDU8_22190</name>
</gene>
<name>A0ABW8SST7_9CLOT</name>
<evidence type="ECO:0000259" key="7">
    <source>
        <dbReference type="Pfam" id="PF07669"/>
    </source>
</evidence>
<evidence type="ECO:0000256" key="3">
    <source>
        <dbReference type="ARBA" id="ARBA00022679"/>
    </source>
</evidence>
<accession>A0ABW8SST7</accession>
<dbReference type="RefSeq" id="WP_406794358.1">
    <property type="nucleotide sequence ID" value="NZ_JBJHZX010000052.1"/>
</dbReference>
<dbReference type="InterPro" id="IPR029063">
    <property type="entry name" value="SAM-dependent_MTases_sf"/>
</dbReference>
<dbReference type="InterPro" id="IPR002052">
    <property type="entry name" value="DNA_methylase_N6_adenine_CS"/>
</dbReference>
<proteinExistence type="predicted"/>
<evidence type="ECO:0000256" key="5">
    <source>
        <dbReference type="ARBA" id="ARBA00047942"/>
    </source>
</evidence>
<dbReference type="GO" id="GO:0032259">
    <property type="term" value="P:methylation"/>
    <property type="evidence" value="ECO:0007669"/>
    <property type="project" value="UniProtKB-KW"/>
</dbReference>
<dbReference type="PANTHER" id="PTHR33841:SF1">
    <property type="entry name" value="DNA METHYLTRANSFERASE A"/>
    <property type="match status" value="1"/>
</dbReference>
<evidence type="ECO:0000313" key="8">
    <source>
        <dbReference type="EMBL" id="MFL0198249.1"/>
    </source>
</evidence>
<dbReference type="Proteomes" id="UP001623660">
    <property type="component" value="Unassembled WGS sequence"/>
</dbReference>
<keyword evidence="4" id="KW-0949">S-adenosyl-L-methionine</keyword>
<keyword evidence="9" id="KW-1185">Reference proteome</keyword>
<dbReference type="GO" id="GO:0009007">
    <property type="term" value="F:site-specific DNA-methyltransferase (adenine-specific) activity"/>
    <property type="evidence" value="ECO:0007669"/>
    <property type="project" value="UniProtKB-EC"/>
</dbReference>
<dbReference type="InterPro" id="IPR011639">
    <property type="entry name" value="MethylTrfase_TaqI-like_dom"/>
</dbReference>
<feature type="coiled-coil region" evidence="6">
    <location>
        <begin position="1084"/>
        <end position="1111"/>
    </location>
</feature>
<dbReference type="PANTHER" id="PTHR33841">
    <property type="entry name" value="DNA METHYLTRANSFERASE YEEA-RELATED"/>
    <property type="match status" value="1"/>
</dbReference>
<reference evidence="8 9" key="1">
    <citation type="submission" date="2024-11" db="EMBL/GenBank/DDBJ databases">
        <authorList>
            <person name="Heng Y.C."/>
            <person name="Lim A.C.H."/>
            <person name="Lee J.K.Y."/>
            <person name="Kittelmann S."/>
        </authorList>
    </citation>
    <scope>NUCLEOTIDE SEQUENCE [LARGE SCALE GENOMIC DNA]</scope>
    <source>
        <strain evidence="8 9">WILCCON 0269</strain>
    </source>
</reference>
<evidence type="ECO:0000313" key="9">
    <source>
        <dbReference type="Proteomes" id="UP001623660"/>
    </source>
</evidence>
<dbReference type="EMBL" id="JBJHZX010000052">
    <property type="protein sequence ID" value="MFL0198249.1"/>
    <property type="molecule type" value="Genomic_DNA"/>
</dbReference>
<protein>
    <recommendedName>
        <fullName evidence="1">site-specific DNA-methyltransferase (adenine-specific)</fullName>
        <ecNumber evidence="1">2.1.1.72</ecNumber>
    </recommendedName>
</protein>
<dbReference type="NCBIfam" id="NF033452">
    <property type="entry name" value="BREX_1_MTaseX"/>
    <property type="match status" value="1"/>
</dbReference>
<comment type="catalytic activity">
    <reaction evidence="5">
        <text>a 2'-deoxyadenosine in DNA + S-adenosyl-L-methionine = an N(6)-methyl-2'-deoxyadenosine in DNA + S-adenosyl-L-homocysteine + H(+)</text>
        <dbReference type="Rhea" id="RHEA:15197"/>
        <dbReference type="Rhea" id="RHEA-COMP:12418"/>
        <dbReference type="Rhea" id="RHEA-COMP:12419"/>
        <dbReference type="ChEBI" id="CHEBI:15378"/>
        <dbReference type="ChEBI" id="CHEBI:57856"/>
        <dbReference type="ChEBI" id="CHEBI:59789"/>
        <dbReference type="ChEBI" id="CHEBI:90615"/>
        <dbReference type="ChEBI" id="CHEBI:90616"/>
        <dbReference type="EC" id="2.1.1.72"/>
    </reaction>
</comment>
<evidence type="ECO:0000256" key="2">
    <source>
        <dbReference type="ARBA" id="ARBA00022603"/>
    </source>
</evidence>
<keyword evidence="6" id="KW-0175">Coiled coil</keyword>
<dbReference type="PRINTS" id="PR00507">
    <property type="entry name" value="N12N6MTFRASE"/>
</dbReference>
<sequence length="1137" mass="133627">MNKNVLRNFAAKSRRELFEKVKIKAIKQGIKKDYVENLNSAGIYAKPLEKKMFSEEEKLQREIIINKMETLNKDGEEGYNTVIEEIACSWFNRFIALRFMEVNKYIPEIFAGRNIGFKSRVLSRCNTLNTSLPFIFQKAGHYTELLFPEGLLSEGTFVFKLVDSKVISEDSWKDVEIVGWLYEYYISEEKNNIMSAKKKYTKKQIPYATQLFTPDWIVKYMVQNSLGKQWIEAHPEHQDLKKGWEFYIEGSGNQYEIEEKLKTYIDKDVKVRDIKCFDPACGSGNILVYMFQVLYQIYIKCGYIKSEIPELIIENNLYGLDIHNKACKLACFAVIMEGMKHDKYILKKIERKGIKLNIVSIEETNSFDNNDIAYISGGNSGKKYSIIKDFIDKFKDAKIYGSLIELKDFKEDFLLDRLEYIKNIQEKDASREKRRKKIIRVLSELIKQARIMIGTYDILVTNPPYIGNKYLPPLLGKYIAKKYPDVKSDIFSAFIVYSFSRVKYNGQLAFMTPFVWMFIQSYEKLRKKIINYKNITSLIQLEYSGFEEATVPICTFTLRNYKVPIKGEYIKLSDFKGAGNQPIKVREAVINPYVSYRFTLNQEKMKNIPGNRFGYWLTHREIKILNKAKIIWDVAFPCTGMQTGNNSKYVRHWFEIKYQLINFTGESNNIKYWMPYQMGGEARKWYGNISEVIFWKNHGQKVRSEEGSLIRNEKFFFKKGISWKRITSGKNTIRILNKGFIFDQSADSIFVKKQDDYNYILSFFNTKIMENIFKFISPTLNLTAGTVKQIPIYMGVDIQVKEKINALCEECISISKVDWDSFETSWGFKRHPLLSVIDEKEICISHAFTAWKLFTDRQFEKLKHNEEELNRIFIHIYGLQDEVTPEVGDRDITIRKANRKGDIKSFISYAVGCMFGRYSIDKEGLIYAGEESDRENIYSVPYVPDADNIIPIVCENHFKNDIVSRFIEFVAAAFGERTLYENLNFIAETLGKKNDETDEDTIRRYFINDFFKDHVQVYKKRPIYWLFTSGKQKVFNCLIYIHRYDKDILSRIRIKYLHKFQDELCEKMQLLADIVEGNCEKEEKNCVKKKLEALRKQMSELKEYDELLRNKAGMKIEIDLDDGVKVNYRKFEGLLKK</sequence>
<dbReference type="Pfam" id="PF07669">
    <property type="entry name" value="Eco57I"/>
    <property type="match status" value="1"/>
</dbReference>
<keyword evidence="3 8" id="KW-0808">Transferase</keyword>
<dbReference type="InterPro" id="IPR047939">
    <property type="entry name" value="BREX_1_PglX"/>
</dbReference>
<organism evidence="8 9">
    <name type="scientific">Candidatus Clostridium eludens</name>
    <dbReference type="NCBI Taxonomy" id="3381663"/>
    <lineage>
        <taxon>Bacteria</taxon>
        <taxon>Bacillati</taxon>
        <taxon>Bacillota</taxon>
        <taxon>Clostridia</taxon>
        <taxon>Eubacteriales</taxon>
        <taxon>Clostridiaceae</taxon>
        <taxon>Clostridium</taxon>
    </lineage>
</organism>
<dbReference type="Gene3D" id="3.40.50.150">
    <property type="entry name" value="Vaccinia Virus protein VP39"/>
    <property type="match status" value="1"/>
</dbReference>
<dbReference type="SUPFAM" id="SSF53335">
    <property type="entry name" value="S-adenosyl-L-methionine-dependent methyltransferases"/>
    <property type="match status" value="1"/>
</dbReference>
<dbReference type="InterPro" id="IPR050953">
    <property type="entry name" value="N4_N6_ade-DNA_methylase"/>
</dbReference>
<feature type="domain" description="Type II methyltransferase M.TaqI-like" evidence="7">
    <location>
        <begin position="315"/>
        <end position="543"/>
    </location>
</feature>